<organism evidence="3 4">
    <name type="scientific">Glycomyces niveus</name>
    <dbReference type="NCBI Taxonomy" id="2820287"/>
    <lineage>
        <taxon>Bacteria</taxon>
        <taxon>Bacillati</taxon>
        <taxon>Actinomycetota</taxon>
        <taxon>Actinomycetes</taxon>
        <taxon>Glycomycetales</taxon>
        <taxon>Glycomycetaceae</taxon>
        <taxon>Glycomyces</taxon>
    </lineage>
</organism>
<dbReference type="InterPro" id="IPR016163">
    <property type="entry name" value="Ald_DH_C"/>
</dbReference>
<feature type="domain" description="Aldehyde dehydrogenase" evidence="2">
    <location>
        <begin position="2"/>
        <end position="404"/>
    </location>
</feature>
<dbReference type="PANTHER" id="PTHR43353:SF3">
    <property type="entry name" value="ALDEHYDE DEHYDROGENASE-RELATED"/>
    <property type="match status" value="1"/>
</dbReference>
<proteinExistence type="predicted"/>
<dbReference type="RefSeq" id="WP_208494593.1">
    <property type="nucleotide sequence ID" value="NZ_JAGFNP010000002.1"/>
</dbReference>
<evidence type="ECO:0000259" key="2">
    <source>
        <dbReference type="Pfam" id="PF00171"/>
    </source>
</evidence>
<dbReference type="InterPro" id="IPR044151">
    <property type="entry name" value="ALDH_KGSADH"/>
</dbReference>
<dbReference type="InterPro" id="IPR016162">
    <property type="entry name" value="Ald_DH_N"/>
</dbReference>
<dbReference type="Gene3D" id="3.40.309.10">
    <property type="entry name" value="Aldehyde Dehydrogenase, Chain A, domain 2"/>
    <property type="match status" value="1"/>
</dbReference>
<comment type="caution">
    <text evidence="3">The sequence shown here is derived from an EMBL/GenBank/DDBJ whole genome shotgun (WGS) entry which is preliminary data.</text>
</comment>
<keyword evidence="4" id="KW-1185">Reference proteome</keyword>
<keyword evidence="1" id="KW-0560">Oxidoreductase</keyword>
<dbReference type="InterPro" id="IPR016161">
    <property type="entry name" value="Ald_DH/histidinol_DH"/>
</dbReference>
<accession>A0ABS3TZA7</accession>
<evidence type="ECO:0000256" key="1">
    <source>
        <dbReference type="ARBA" id="ARBA00023002"/>
    </source>
</evidence>
<evidence type="ECO:0000313" key="4">
    <source>
        <dbReference type="Proteomes" id="UP000681341"/>
    </source>
</evidence>
<dbReference type="EMBL" id="JAGFNP010000002">
    <property type="protein sequence ID" value="MBO3731841.1"/>
    <property type="molecule type" value="Genomic_DNA"/>
</dbReference>
<sequence length="498" mass="51284">MTITSTDPRTGDTVAAAEPTPLADVQRLTAAAAAAAPELDRRGREFRARLLRAIAARLESRRDAVVALGRRETGLPEARLNGELTRTVYQAEFFAQVVEEGGYLEATIDHAADTPMGPGPDLRRLLVPLGPVAVFGASNFPLAFSVPGGDTVSALAAGNPVIVKAHDSHVGLSQLAYEALVEACADVDAPQGTVGIVFGTEAGAALVADPAVKAVGFTGSLTGGKALLDIINGRPEPIPFYGELSSVNPLIVTAAAAAERPEAIASGLVASVTGSGGQLCTKPGIVFVPAGAEGDALLGEAASLIAETAAFPLLNARIADSYRDITAAYTAAPGVKALATGAESPQEGSFGSPRLLEVDAADFTTAVAEECFGPTAVAVRYSGEAELRDAFAVLPASLTATLHTAADDPDLAPLAALVQPLAGRLVFDQFPTGVLVSWAQHHGGPWPSTNTLHTSVGATAIRRFLRPMTWQNAPVSVLPPEVRDDAAVPQRVDGRLRL</sequence>
<name>A0ABS3TZA7_9ACTN</name>
<dbReference type="CDD" id="cd07129">
    <property type="entry name" value="ALDH_KGSADH"/>
    <property type="match status" value="1"/>
</dbReference>
<dbReference type="InterPro" id="IPR050740">
    <property type="entry name" value="Aldehyde_DH_Superfamily"/>
</dbReference>
<gene>
    <name evidence="3" type="ORF">J5V16_03345</name>
</gene>
<dbReference type="Proteomes" id="UP000681341">
    <property type="component" value="Unassembled WGS sequence"/>
</dbReference>
<dbReference type="Pfam" id="PF00171">
    <property type="entry name" value="Aldedh"/>
    <property type="match status" value="1"/>
</dbReference>
<dbReference type="PANTHER" id="PTHR43353">
    <property type="entry name" value="SUCCINATE-SEMIALDEHYDE DEHYDROGENASE, MITOCHONDRIAL"/>
    <property type="match status" value="1"/>
</dbReference>
<dbReference type="SUPFAM" id="SSF53720">
    <property type="entry name" value="ALDH-like"/>
    <property type="match status" value="1"/>
</dbReference>
<dbReference type="Gene3D" id="3.40.605.10">
    <property type="entry name" value="Aldehyde Dehydrogenase, Chain A, domain 1"/>
    <property type="match status" value="1"/>
</dbReference>
<evidence type="ECO:0000313" key="3">
    <source>
        <dbReference type="EMBL" id="MBO3731841.1"/>
    </source>
</evidence>
<protein>
    <submittedName>
        <fullName evidence="3">Aldehyde dehydrogenase (NADP(+))</fullName>
    </submittedName>
</protein>
<reference evidence="3 4" key="1">
    <citation type="submission" date="2021-03" db="EMBL/GenBank/DDBJ databases">
        <title>Glycomyces sp. nov., a novel actinomycete isolated from soil.</title>
        <authorList>
            <person name="Yang X."/>
            <person name="Xu X."/>
        </authorList>
    </citation>
    <scope>NUCLEOTIDE SEQUENCE [LARGE SCALE GENOMIC DNA]</scope>
    <source>
        <strain evidence="3 4">NEAU-S30</strain>
    </source>
</reference>
<dbReference type="InterPro" id="IPR015590">
    <property type="entry name" value="Aldehyde_DH_dom"/>
</dbReference>